<keyword evidence="1" id="KW-1133">Transmembrane helix</keyword>
<dbReference type="Proteomes" id="UP001593833">
    <property type="component" value="Unassembled WGS sequence"/>
</dbReference>
<feature type="transmembrane region" description="Helical" evidence="1">
    <location>
        <begin position="14"/>
        <end position="37"/>
    </location>
</feature>
<gene>
    <name evidence="2" type="ORF">ACFL6M_00285</name>
</gene>
<sequence length="290" mass="31648">MHRSKVSERTVRTVVQVAAVAAVVCVVLGFFLATAGAEGRRGLLNYREEVGLLVDAPGASASVAAGLFNPGALGTLQGGGYFLGWSDRTALRDEPKDWLAILARRPLSFSMQRFQLVDADGNQKHLDEYTVGLYSGNRAHSGGISYSWSRCNCSAMERHRRLTLGHVSRWRWLSMGLSGAFDLERQDNYAQADIGIRPIGPRVTFFADAVIRYGESREDVTAGYGIEARPVQGLTLAGKLRNDGDYSLRLELGLSGKLRAGGRVHFNKDGDHIGTSYALEEAAYRCDAAY</sequence>
<dbReference type="EMBL" id="JBHPKH010000002">
    <property type="protein sequence ID" value="MFC1572014.1"/>
    <property type="molecule type" value="Genomic_DNA"/>
</dbReference>
<evidence type="ECO:0000313" key="2">
    <source>
        <dbReference type="EMBL" id="MFC1572014.1"/>
    </source>
</evidence>
<comment type="caution">
    <text evidence="2">The sequence shown here is derived from an EMBL/GenBank/DDBJ whole genome shotgun (WGS) entry which is preliminary data.</text>
</comment>
<reference evidence="2 3" key="1">
    <citation type="submission" date="2024-09" db="EMBL/GenBank/DDBJ databases">
        <authorList>
            <person name="D'Angelo T."/>
        </authorList>
    </citation>
    <scope>NUCLEOTIDE SEQUENCE [LARGE SCALE GENOMIC DNA]</scope>
    <source>
        <strain evidence="2">SAG AM-320-E07</strain>
    </source>
</reference>
<organism evidence="2 3">
    <name type="scientific">Eiseniibacteriota bacterium</name>
    <dbReference type="NCBI Taxonomy" id="2212470"/>
    <lineage>
        <taxon>Bacteria</taxon>
        <taxon>Candidatus Eiseniibacteriota</taxon>
    </lineage>
</organism>
<name>A0ABV6YIJ9_UNCEI</name>
<evidence type="ECO:0000313" key="3">
    <source>
        <dbReference type="Proteomes" id="UP001593833"/>
    </source>
</evidence>
<protein>
    <submittedName>
        <fullName evidence="2">Uncharacterized protein</fullName>
    </submittedName>
</protein>
<keyword evidence="1" id="KW-0472">Membrane</keyword>
<proteinExistence type="predicted"/>
<accession>A0ABV6YIJ9</accession>
<evidence type="ECO:0000256" key="1">
    <source>
        <dbReference type="SAM" id="Phobius"/>
    </source>
</evidence>
<keyword evidence="3" id="KW-1185">Reference proteome</keyword>
<keyword evidence="1" id="KW-0812">Transmembrane</keyword>